<reference evidence="1" key="3">
    <citation type="submission" date="2023-05" db="EMBL/GenBank/DDBJ databases">
        <authorList>
            <person name="Smith C.H."/>
        </authorList>
    </citation>
    <scope>NUCLEOTIDE SEQUENCE</scope>
    <source>
        <strain evidence="1">CHS0354</strain>
        <tissue evidence="1">Mantle</tissue>
    </source>
</reference>
<proteinExistence type="predicted"/>
<reference evidence="1" key="2">
    <citation type="journal article" date="2021" name="Genome Biol. Evol.">
        <title>Developing a high-quality reference genome for a parasitic bivalve with doubly uniparental inheritance (Bivalvia: Unionida).</title>
        <authorList>
            <person name="Smith C.H."/>
        </authorList>
    </citation>
    <scope>NUCLEOTIDE SEQUENCE</scope>
    <source>
        <strain evidence="1">CHS0354</strain>
        <tissue evidence="1">Mantle</tissue>
    </source>
</reference>
<accession>A0AAE0WGD7</accession>
<evidence type="ECO:0000313" key="2">
    <source>
        <dbReference type="Proteomes" id="UP001195483"/>
    </source>
</evidence>
<dbReference type="Proteomes" id="UP001195483">
    <property type="component" value="Unassembled WGS sequence"/>
</dbReference>
<dbReference type="AlphaFoldDB" id="A0AAE0WGD7"/>
<organism evidence="1 2">
    <name type="scientific">Potamilus streckersoni</name>
    <dbReference type="NCBI Taxonomy" id="2493646"/>
    <lineage>
        <taxon>Eukaryota</taxon>
        <taxon>Metazoa</taxon>
        <taxon>Spiralia</taxon>
        <taxon>Lophotrochozoa</taxon>
        <taxon>Mollusca</taxon>
        <taxon>Bivalvia</taxon>
        <taxon>Autobranchia</taxon>
        <taxon>Heteroconchia</taxon>
        <taxon>Palaeoheterodonta</taxon>
        <taxon>Unionida</taxon>
        <taxon>Unionoidea</taxon>
        <taxon>Unionidae</taxon>
        <taxon>Ambleminae</taxon>
        <taxon>Lampsilini</taxon>
        <taxon>Potamilus</taxon>
    </lineage>
</organism>
<reference evidence="1" key="1">
    <citation type="journal article" date="2021" name="Genome Biol. Evol.">
        <title>A High-Quality Reference Genome for a Parasitic Bivalve with Doubly Uniparental Inheritance (Bivalvia: Unionida).</title>
        <authorList>
            <person name="Smith C.H."/>
        </authorList>
    </citation>
    <scope>NUCLEOTIDE SEQUENCE</scope>
    <source>
        <strain evidence="1">CHS0354</strain>
    </source>
</reference>
<dbReference type="EMBL" id="JAEAOA010001453">
    <property type="protein sequence ID" value="KAK3612554.1"/>
    <property type="molecule type" value="Genomic_DNA"/>
</dbReference>
<protein>
    <submittedName>
        <fullName evidence="1">Uncharacterized protein</fullName>
    </submittedName>
</protein>
<keyword evidence="2" id="KW-1185">Reference proteome</keyword>
<name>A0AAE0WGD7_9BIVA</name>
<comment type="caution">
    <text evidence="1">The sequence shown here is derived from an EMBL/GenBank/DDBJ whole genome shotgun (WGS) entry which is preliminary data.</text>
</comment>
<gene>
    <name evidence="1" type="ORF">CHS0354_024540</name>
</gene>
<sequence>MAFTKGDKICEFTDTDGQKYCVDFSNYTEYEVSSKSKTVKVVRLDRMMGDLQPLPDNWKEKDKTILEVIALESSNTEYGDVAADFKRTLGSYQLTMIHGIIVLSMGKVFTSRQSENECNDGYTVRDTKGHKHMYRCKVLTGNSKNLTQGYSERSTHRFHNRNEF</sequence>
<evidence type="ECO:0000313" key="1">
    <source>
        <dbReference type="EMBL" id="KAK3612554.1"/>
    </source>
</evidence>